<name>A0A1I7YSI4_9BILA</name>
<dbReference type="PROSITE" id="PS00214">
    <property type="entry name" value="FABP"/>
    <property type="match status" value="1"/>
</dbReference>
<dbReference type="WBParaSite" id="L893_g1927.t1">
    <property type="protein sequence ID" value="L893_g1927.t1"/>
    <property type="gene ID" value="L893_g1927"/>
</dbReference>
<keyword evidence="4" id="KW-0732">Signal</keyword>
<keyword evidence="3" id="KW-0446">Lipid-binding</keyword>
<comment type="similarity">
    <text evidence="1">Belongs to the calycin superfamily. Fatty-acid binding protein (FABP) family.</text>
</comment>
<dbReference type="InterPro" id="IPR040094">
    <property type="entry name" value="Lbp1-4"/>
</dbReference>
<dbReference type="PRINTS" id="PR00178">
    <property type="entry name" value="FATTYACIDBP"/>
</dbReference>
<dbReference type="SUPFAM" id="SSF50814">
    <property type="entry name" value="Lipocalins"/>
    <property type="match status" value="1"/>
</dbReference>
<organism evidence="6 7">
    <name type="scientific">Steinernema glaseri</name>
    <dbReference type="NCBI Taxonomy" id="37863"/>
    <lineage>
        <taxon>Eukaryota</taxon>
        <taxon>Metazoa</taxon>
        <taxon>Ecdysozoa</taxon>
        <taxon>Nematoda</taxon>
        <taxon>Chromadorea</taxon>
        <taxon>Rhabditida</taxon>
        <taxon>Tylenchina</taxon>
        <taxon>Panagrolaimomorpha</taxon>
        <taxon>Strongyloidoidea</taxon>
        <taxon>Steinernematidae</taxon>
        <taxon>Steinernema</taxon>
    </lineage>
</organism>
<evidence type="ECO:0000256" key="3">
    <source>
        <dbReference type="ARBA" id="ARBA00023121"/>
    </source>
</evidence>
<evidence type="ECO:0000313" key="6">
    <source>
        <dbReference type="Proteomes" id="UP000095287"/>
    </source>
</evidence>
<evidence type="ECO:0000256" key="4">
    <source>
        <dbReference type="SAM" id="SignalP"/>
    </source>
</evidence>
<dbReference type="Gene3D" id="2.40.128.20">
    <property type="match status" value="1"/>
</dbReference>
<feature type="domain" description="Cytosolic fatty-acid binding proteins" evidence="5">
    <location>
        <begin position="27"/>
        <end position="44"/>
    </location>
</feature>
<evidence type="ECO:0000256" key="2">
    <source>
        <dbReference type="ARBA" id="ARBA00022448"/>
    </source>
</evidence>
<dbReference type="PANTHER" id="PTHR22725">
    <property type="entry name" value="FATTY ACID-BINDING PROTEIN HOMOLOG 1-RELATED-RELATED"/>
    <property type="match status" value="1"/>
</dbReference>
<evidence type="ECO:0000256" key="1">
    <source>
        <dbReference type="ARBA" id="ARBA00008390"/>
    </source>
</evidence>
<proteinExistence type="inferred from homology"/>
<protein>
    <submittedName>
        <fullName evidence="7">FABP domain-containing protein</fullName>
    </submittedName>
</protein>
<accession>A0A1I7YSI4</accession>
<keyword evidence="2" id="KW-0813">Transport</keyword>
<feature type="signal peptide" evidence="4">
    <location>
        <begin position="1"/>
        <end position="17"/>
    </location>
</feature>
<evidence type="ECO:0000259" key="5">
    <source>
        <dbReference type="PROSITE" id="PS00214"/>
    </source>
</evidence>
<dbReference type="AlphaFoldDB" id="A0A1I7YSI4"/>
<dbReference type="InterPro" id="IPR000463">
    <property type="entry name" value="Fatty_acid-bd"/>
</dbReference>
<dbReference type="GO" id="GO:0008289">
    <property type="term" value="F:lipid binding"/>
    <property type="evidence" value="ECO:0007669"/>
    <property type="project" value="UniProtKB-KW"/>
</dbReference>
<dbReference type="InterPro" id="IPR012674">
    <property type="entry name" value="Calycin"/>
</dbReference>
<feature type="chain" id="PRO_5009312517" evidence="4">
    <location>
        <begin position="18"/>
        <end position="100"/>
    </location>
</feature>
<dbReference type="Proteomes" id="UP000095287">
    <property type="component" value="Unplaced"/>
</dbReference>
<evidence type="ECO:0000313" key="7">
    <source>
        <dbReference type="WBParaSite" id="L893_g1927.t1"/>
    </source>
</evidence>
<keyword evidence="6" id="KW-1185">Reference proteome</keyword>
<sequence length="100" mass="11278">MKLPILCLLALACVASAYKELPEKFLGKFSLTGSENFDEYLAAKGVAWFVRRMIVMTHITKCFEAEDTPGLYRMQVQSSKMSVDYRDVVLGETFEDVGLD</sequence>
<reference evidence="7" key="1">
    <citation type="submission" date="2016-11" db="UniProtKB">
        <authorList>
            <consortium name="WormBaseParasite"/>
        </authorList>
    </citation>
    <scope>IDENTIFICATION</scope>
</reference>